<evidence type="ECO:0000313" key="2">
    <source>
        <dbReference type="Proteomes" id="UP000636793"/>
    </source>
</evidence>
<name>A0A916WUR6_9MICO</name>
<dbReference type="AlphaFoldDB" id="A0A916WUR6"/>
<dbReference type="Proteomes" id="UP000636793">
    <property type="component" value="Unassembled WGS sequence"/>
</dbReference>
<comment type="caution">
    <text evidence="1">The sequence shown here is derived from an EMBL/GenBank/DDBJ whole genome shotgun (WGS) entry which is preliminary data.</text>
</comment>
<dbReference type="RefSeq" id="WP_229749729.1">
    <property type="nucleotide sequence ID" value="NZ_BMHI01000004.1"/>
</dbReference>
<protein>
    <recommendedName>
        <fullName evidence="3">DinB family protein</fullName>
    </recommendedName>
</protein>
<proteinExistence type="predicted"/>
<sequence length="165" mass="18676">MTTTMTNIEDRTDDPGLVIETATTRVLTLARTWLAWDGKPRLSEDGERIYTPHKVIRRYADHLVDHLAQIEALLAGVPTRPNGWRESRMTTVADFARFTEGDLNEAVERLTRLSRTIRLRLLVAGPSEWDRPRDGSWTLREIAEHVGSSWYAEQLGDLSSPPPAA</sequence>
<organism evidence="1 2">
    <name type="scientific">Flexivirga endophytica</name>
    <dbReference type="NCBI Taxonomy" id="1849103"/>
    <lineage>
        <taxon>Bacteria</taxon>
        <taxon>Bacillati</taxon>
        <taxon>Actinomycetota</taxon>
        <taxon>Actinomycetes</taxon>
        <taxon>Micrococcales</taxon>
        <taxon>Dermacoccaceae</taxon>
        <taxon>Flexivirga</taxon>
    </lineage>
</organism>
<gene>
    <name evidence="1" type="ORF">GCM10011492_27980</name>
</gene>
<reference evidence="1" key="1">
    <citation type="journal article" date="2014" name="Int. J. Syst. Evol. Microbiol.">
        <title>Complete genome sequence of Corynebacterium casei LMG S-19264T (=DSM 44701T), isolated from a smear-ripened cheese.</title>
        <authorList>
            <consortium name="US DOE Joint Genome Institute (JGI-PGF)"/>
            <person name="Walter F."/>
            <person name="Albersmeier A."/>
            <person name="Kalinowski J."/>
            <person name="Ruckert C."/>
        </authorList>
    </citation>
    <scope>NUCLEOTIDE SEQUENCE</scope>
    <source>
        <strain evidence="1">CGMCC 1.15085</strain>
    </source>
</reference>
<keyword evidence="2" id="KW-1185">Reference proteome</keyword>
<evidence type="ECO:0008006" key="3">
    <source>
        <dbReference type="Google" id="ProtNLM"/>
    </source>
</evidence>
<accession>A0A916WUR6</accession>
<reference evidence="1" key="2">
    <citation type="submission" date="2020-09" db="EMBL/GenBank/DDBJ databases">
        <authorList>
            <person name="Sun Q."/>
            <person name="Zhou Y."/>
        </authorList>
    </citation>
    <scope>NUCLEOTIDE SEQUENCE</scope>
    <source>
        <strain evidence="1">CGMCC 1.15085</strain>
    </source>
</reference>
<evidence type="ECO:0000313" key="1">
    <source>
        <dbReference type="EMBL" id="GGB35716.1"/>
    </source>
</evidence>
<dbReference type="EMBL" id="BMHI01000004">
    <property type="protein sequence ID" value="GGB35716.1"/>
    <property type="molecule type" value="Genomic_DNA"/>
</dbReference>